<keyword evidence="6 12" id="KW-0378">Hydrolase</keyword>
<evidence type="ECO:0000256" key="11">
    <source>
        <dbReference type="ARBA" id="ARBA00048336"/>
    </source>
</evidence>
<dbReference type="SMART" id="SM00331">
    <property type="entry name" value="PP2C_SIG"/>
    <property type="match status" value="1"/>
</dbReference>
<evidence type="ECO:0000256" key="8">
    <source>
        <dbReference type="ARBA" id="ARBA00022912"/>
    </source>
</evidence>
<dbReference type="SMART" id="SM00332">
    <property type="entry name" value="PP2Cc"/>
    <property type="match status" value="1"/>
</dbReference>
<dbReference type="InterPro" id="IPR036457">
    <property type="entry name" value="PPM-type-like_dom_sf"/>
</dbReference>
<evidence type="ECO:0000256" key="7">
    <source>
        <dbReference type="ARBA" id="ARBA00022842"/>
    </source>
</evidence>
<dbReference type="GO" id="GO:0046872">
    <property type="term" value="F:metal ion binding"/>
    <property type="evidence" value="ECO:0007669"/>
    <property type="project" value="UniProtKB-KW"/>
</dbReference>
<name>A0A843XNC1_COLES</name>
<dbReference type="Gene3D" id="3.60.40.10">
    <property type="entry name" value="PPM-type phosphatase domain"/>
    <property type="match status" value="1"/>
</dbReference>
<keyword evidence="8 12" id="KW-0904">Protein phosphatase</keyword>
<comment type="cofactor">
    <cofactor evidence="1">
        <name>Mn(2+)</name>
        <dbReference type="ChEBI" id="CHEBI:29035"/>
    </cofactor>
</comment>
<dbReference type="PROSITE" id="PS51746">
    <property type="entry name" value="PPM_2"/>
    <property type="match status" value="1"/>
</dbReference>
<evidence type="ECO:0000259" key="13">
    <source>
        <dbReference type="PROSITE" id="PS51746"/>
    </source>
</evidence>
<comment type="similarity">
    <text evidence="3 12">Belongs to the PP2C family.</text>
</comment>
<evidence type="ECO:0000256" key="10">
    <source>
        <dbReference type="ARBA" id="ARBA00047761"/>
    </source>
</evidence>
<evidence type="ECO:0000313" key="14">
    <source>
        <dbReference type="EMBL" id="MQM20673.1"/>
    </source>
</evidence>
<keyword evidence="15" id="KW-1185">Reference proteome</keyword>
<dbReference type="OrthoDB" id="10264738at2759"/>
<dbReference type="CDD" id="cd00143">
    <property type="entry name" value="PP2Cc"/>
    <property type="match status" value="1"/>
</dbReference>
<evidence type="ECO:0000256" key="1">
    <source>
        <dbReference type="ARBA" id="ARBA00001936"/>
    </source>
</evidence>
<dbReference type="EC" id="3.1.3.16" evidence="4"/>
<organism evidence="14 15">
    <name type="scientific">Colocasia esculenta</name>
    <name type="common">Wild taro</name>
    <name type="synonym">Arum esculentum</name>
    <dbReference type="NCBI Taxonomy" id="4460"/>
    <lineage>
        <taxon>Eukaryota</taxon>
        <taxon>Viridiplantae</taxon>
        <taxon>Streptophyta</taxon>
        <taxon>Embryophyta</taxon>
        <taxon>Tracheophyta</taxon>
        <taxon>Spermatophyta</taxon>
        <taxon>Magnoliopsida</taxon>
        <taxon>Liliopsida</taxon>
        <taxon>Araceae</taxon>
        <taxon>Aroideae</taxon>
        <taxon>Colocasieae</taxon>
        <taxon>Colocasia</taxon>
    </lineage>
</organism>
<evidence type="ECO:0000256" key="5">
    <source>
        <dbReference type="ARBA" id="ARBA00022723"/>
    </source>
</evidence>
<dbReference type="PANTHER" id="PTHR13832">
    <property type="entry name" value="PROTEIN PHOSPHATASE 2C"/>
    <property type="match status" value="1"/>
</dbReference>
<dbReference type="GO" id="GO:0005737">
    <property type="term" value="C:cytoplasm"/>
    <property type="evidence" value="ECO:0007669"/>
    <property type="project" value="UniProtKB-ARBA"/>
</dbReference>
<evidence type="ECO:0000256" key="4">
    <source>
        <dbReference type="ARBA" id="ARBA00013081"/>
    </source>
</evidence>
<keyword evidence="5" id="KW-0479">Metal-binding</keyword>
<keyword evidence="9" id="KW-0464">Manganese</keyword>
<sequence>MDRPGNSAPYLRSSRVEARDRVEVAHIADLKEERERERGDQREKKKQAWSLIPSSASLVLWDSAGGFRALVGVVEGGEGEGLQSFEVEKMVAGAEVFHQSIPVLDVQYRCIAESVAVEIVAAESELDLRSSDAVEPAGAQFVPAIRSGSFADIGPRRYMEDEHIRIDDLAAHMGSMFRCPTPSAFYGVFDGHGGADAAAYVRKHAVRLFFEDADFPQTSQAGDDDGFLEEVKNSVRKAFLLADDALADDCSVSSSSGTTALTALVLGRILLVANAGDCRAVLCRKGEAVDMTQDHRPIRQSECRRVEESGGFIDDGYLNGVLSVTRALGDWDMKLPRGEPSPLIAEPELTRAVLTEDDEFLIIGCDGIWDVMSSQHAVGVVRRGLRRHDDPEKCARELVMEALRLNTFDNLTVIIVCFSSEHRESSDATAAAAAPRPQPPRLRYCSLSTEALCSLKSFLNDCDGG</sequence>
<protein>
    <recommendedName>
        <fullName evidence="4">protein-serine/threonine phosphatase</fullName>
        <ecNumber evidence="4">3.1.3.16</ecNumber>
    </recommendedName>
</protein>
<evidence type="ECO:0000256" key="6">
    <source>
        <dbReference type="ARBA" id="ARBA00022801"/>
    </source>
</evidence>
<dbReference type="SUPFAM" id="SSF81606">
    <property type="entry name" value="PP2C-like"/>
    <property type="match status" value="1"/>
</dbReference>
<dbReference type="Pfam" id="PF00481">
    <property type="entry name" value="PP2C"/>
    <property type="match status" value="1"/>
</dbReference>
<dbReference type="Proteomes" id="UP000652761">
    <property type="component" value="Unassembled WGS sequence"/>
</dbReference>
<dbReference type="FunFam" id="3.60.40.10:FF:000004">
    <property type="entry name" value="Probable protein phosphatase 2C 22"/>
    <property type="match status" value="1"/>
</dbReference>
<evidence type="ECO:0000256" key="3">
    <source>
        <dbReference type="ARBA" id="ARBA00006702"/>
    </source>
</evidence>
<dbReference type="AlphaFoldDB" id="A0A843XNC1"/>
<dbReference type="EMBL" id="NMUH01010058">
    <property type="protein sequence ID" value="MQM20673.1"/>
    <property type="molecule type" value="Genomic_DNA"/>
</dbReference>
<comment type="catalytic activity">
    <reaction evidence="10">
        <text>O-phospho-L-seryl-[protein] + H2O = L-seryl-[protein] + phosphate</text>
        <dbReference type="Rhea" id="RHEA:20629"/>
        <dbReference type="Rhea" id="RHEA-COMP:9863"/>
        <dbReference type="Rhea" id="RHEA-COMP:11604"/>
        <dbReference type="ChEBI" id="CHEBI:15377"/>
        <dbReference type="ChEBI" id="CHEBI:29999"/>
        <dbReference type="ChEBI" id="CHEBI:43474"/>
        <dbReference type="ChEBI" id="CHEBI:83421"/>
        <dbReference type="EC" id="3.1.3.16"/>
    </reaction>
</comment>
<dbReference type="PANTHER" id="PTHR13832:SF165">
    <property type="entry name" value="PROTEIN PHOSPHATASE 2C 49-RELATED"/>
    <property type="match status" value="1"/>
</dbReference>
<dbReference type="InterPro" id="IPR001932">
    <property type="entry name" value="PPM-type_phosphatase-like_dom"/>
</dbReference>
<evidence type="ECO:0000256" key="12">
    <source>
        <dbReference type="RuleBase" id="RU003465"/>
    </source>
</evidence>
<dbReference type="InterPro" id="IPR015655">
    <property type="entry name" value="PP2C"/>
</dbReference>
<dbReference type="PROSITE" id="PS01032">
    <property type="entry name" value="PPM_1"/>
    <property type="match status" value="1"/>
</dbReference>
<gene>
    <name evidence="14" type="ORF">Taro_053696</name>
</gene>
<accession>A0A843XNC1</accession>
<dbReference type="GO" id="GO:0004722">
    <property type="term" value="F:protein serine/threonine phosphatase activity"/>
    <property type="evidence" value="ECO:0007669"/>
    <property type="project" value="UniProtKB-EC"/>
</dbReference>
<reference evidence="14" key="1">
    <citation type="submission" date="2017-07" db="EMBL/GenBank/DDBJ databases">
        <title>Taro Niue Genome Assembly and Annotation.</title>
        <authorList>
            <person name="Atibalentja N."/>
            <person name="Keating K."/>
            <person name="Fields C.J."/>
        </authorList>
    </citation>
    <scope>NUCLEOTIDE SEQUENCE</scope>
    <source>
        <strain evidence="14">Niue_2</strain>
        <tissue evidence="14">Leaf</tissue>
    </source>
</reference>
<evidence type="ECO:0000256" key="9">
    <source>
        <dbReference type="ARBA" id="ARBA00023211"/>
    </source>
</evidence>
<dbReference type="GO" id="GO:0005634">
    <property type="term" value="C:nucleus"/>
    <property type="evidence" value="ECO:0007669"/>
    <property type="project" value="UniProtKB-ARBA"/>
</dbReference>
<feature type="domain" description="PPM-type phosphatase" evidence="13">
    <location>
        <begin position="146"/>
        <end position="418"/>
    </location>
</feature>
<evidence type="ECO:0000256" key="2">
    <source>
        <dbReference type="ARBA" id="ARBA00001946"/>
    </source>
</evidence>
<keyword evidence="7" id="KW-0460">Magnesium</keyword>
<proteinExistence type="inferred from homology"/>
<dbReference type="InterPro" id="IPR000222">
    <property type="entry name" value="PP2C_BS"/>
</dbReference>
<comment type="cofactor">
    <cofactor evidence="2">
        <name>Mg(2+)</name>
        <dbReference type="ChEBI" id="CHEBI:18420"/>
    </cofactor>
</comment>
<evidence type="ECO:0000313" key="15">
    <source>
        <dbReference type="Proteomes" id="UP000652761"/>
    </source>
</evidence>
<comment type="catalytic activity">
    <reaction evidence="11">
        <text>O-phospho-L-threonyl-[protein] + H2O = L-threonyl-[protein] + phosphate</text>
        <dbReference type="Rhea" id="RHEA:47004"/>
        <dbReference type="Rhea" id="RHEA-COMP:11060"/>
        <dbReference type="Rhea" id="RHEA-COMP:11605"/>
        <dbReference type="ChEBI" id="CHEBI:15377"/>
        <dbReference type="ChEBI" id="CHEBI:30013"/>
        <dbReference type="ChEBI" id="CHEBI:43474"/>
        <dbReference type="ChEBI" id="CHEBI:61977"/>
        <dbReference type="EC" id="3.1.3.16"/>
    </reaction>
</comment>
<comment type="caution">
    <text evidence="14">The sequence shown here is derived from an EMBL/GenBank/DDBJ whole genome shotgun (WGS) entry which is preliminary data.</text>
</comment>